<dbReference type="InterPro" id="IPR012223">
    <property type="entry name" value="TEII"/>
</dbReference>
<dbReference type="SUPFAM" id="SSF53474">
    <property type="entry name" value="alpha/beta-Hydrolases"/>
    <property type="match status" value="1"/>
</dbReference>
<dbReference type="GO" id="GO:0008610">
    <property type="term" value="P:lipid biosynthetic process"/>
    <property type="evidence" value="ECO:0007669"/>
    <property type="project" value="TreeGrafter"/>
</dbReference>
<protein>
    <recommendedName>
        <fullName evidence="2">Thioesterase domain-containing protein</fullName>
    </recommendedName>
</protein>
<name>A0A191VB72_9ACTN</name>
<dbReference type="InterPro" id="IPR001031">
    <property type="entry name" value="Thioesterase"/>
</dbReference>
<sequence>MTDPAAAERDLWIRQFRPAGPGVPRLLCLPHAGGSAGFYLPLSHALSPLVNVLAVQYPGRQDRRGEPALRSIEPLADTLLRLLDPEDTTPLALFGHSMGAVAAFELARRLEADGRPASLLVASARRGPFLPPGPSFHHLGDAAILAEVRNLGSADALPPEHPALLQLALPALRADFEAVESYRAARAAPLSCPVVAMTGGDDPRVSPADARAWSDVTDAPASLSVHPGGHFYLLDRTAEIACELRTLLGVRPTRT</sequence>
<dbReference type="PANTHER" id="PTHR11487:SF0">
    <property type="entry name" value="S-ACYL FATTY ACID SYNTHASE THIOESTERASE, MEDIUM CHAIN"/>
    <property type="match status" value="1"/>
</dbReference>
<organism evidence="3 4">
    <name type="scientific">Streptomyces parvulus</name>
    <dbReference type="NCBI Taxonomy" id="146923"/>
    <lineage>
        <taxon>Bacteria</taxon>
        <taxon>Bacillati</taxon>
        <taxon>Actinomycetota</taxon>
        <taxon>Actinomycetes</taxon>
        <taxon>Kitasatosporales</taxon>
        <taxon>Streptomycetaceae</taxon>
        <taxon>Streptomyces</taxon>
    </lineage>
</organism>
<evidence type="ECO:0000256" key="1">
    <source>
        <dbReference type="ARBA" id="ARBA00007169"/>
    </source>
</evidence>
<dbReference type="RefSeq" id="WP_064732488.1">
    <property type="nucleotide sequence ID" value="NZ_BMRX01000023.1"/>
</dbReference>
<dbReference type="KEGG" id="spav:Spa2297_32390"/>
<dbReference type="Pfam" id="PF00975">
    <property type="entry name" value="Thioesterase"/>
    <property type="match status" value="1"/>
</dbReference>
<dbReference type="PANTHER" id="PTHR11487">
    <property type="entry name" value="THIOESTERASE"/>
    <property type="match status" value="1"/>
</dbReference>
<keyword evidence="3" id="KW-0614">Plasmid</keyword>
<geneLocation type="plasmid" evidence="4">
    <name>pspa1</name>
</geneLocation>
<comment type="similarity">
    <text evidence="1">Belongs to the thioesterase family.</text>
</comment>
<evidence type="ECO:0000313" key="4">
    <source>
        <dbReference type="Proteomes" id="UP000078468"/>
    </source>
</evidence>
<proteinExistence type="inferred from homology"/>
<reference evidence="3 4" key="1">
    <citation type="submission" date="2016-05" db="EMBL/GenBank/DDBJ databases">
        <title>Non-Contiguous Finished Genome Sequence of Streptomyces parvulus 2297 Integrated Site-Specifically with Actinophage R4.</title>
        <authorList>
            <person name="Nishizawa T."/>
            <person name="Miura T."/>
            <person name="Harada C."/>
            <person name="Guo Y."/>
            <person name="Narisawa K."/>
            <person name="Ohta H."/>
            <person name="Takahashi H."/>
            <person name="Shirai M."/>
        </authorList>
    </citation>
    <scope>NUCLEOTIDE SEQUENCE [LARGE SCALE GENOMIC DNA]</scope>
    <source>
        <strain evidence="3 4">2297</strain>
        <plasmid evidence="4">pspa1</plasmid>
    </source>
</reference>
<dbReference type="GeneID" id="91309617"/>
<gene>
    <name evidence="3" type="ORF">Spa2297_32390</name>
</gene>
<accession>A0A191VB72</accession>
<dbReference type="InterPro" id="IPR029058">
    <property type="entry name" value="AB_hydrolase_fold"/>
</dbReference>
<evidence type="ECO:0000313" key="3">
    <source>
        <dbReference type="EMBL" id="ANJ12160.1"/>
    </source>
</evidence>
<dbReference type="Gene3D" id="3.40.50.1820">
    <property type="entry name" value="alpha/beta hydrolase"/>
    <property type="match status" value="1"/>
</dbReference>
<feature type="domain" description="Thioesterase" evidence="2">
    <location>
        <begin position="25"/>
        <end position="242"/>
    </location>
</feature>
<dbReference type="AlphaFoldDB" id="A0A191VB72"/>
<dbReference type="EMBL" id="CP015867">
    <property type="protein sequence ID" value="ANJ12160.1"/>
    <property type="molecule type" value="Genomic_DNA"/>
</dbReference>
<dbReference type="Proteomes" id="UP000078468">
    <property type="component" value="Plasmid pspa1"/>
</dbReference>
<evidence type="ECO:0000259" key="2">
    <source>
        <dbReference type="Pfam" id="PF00975"/>
    </source>
</evidence>